<evidence type="ECO:0000313" key="2">
    <source>
        <dbReference type="EMBL" id="KAK4099048.1"/>
    </source>
</evidence>
<dbReference type="AlphaFoldDB" id="A0AAN6PWE8"/>
<accession>A0AAN6PWE8</accession>
<proteinExistence type="predicted"/>
<feature type="compositionally biased region" description="Low complexity" evidence="1">
    <location>
        <begin position="184"/>
        <end position="196"/>
    </location>
</feature>
<evidence type="ECO:0000256" key="1">
    <source>
        <dbReference type="SAM" id="MobiDB-lite"/>
    </source>
</evidence>
<keyword evidence="3" id="KW-1185">Reference proteome</keyword>
<gene>
    <name evidence="2" type="ORF">N658DRAFT_203606</name>
</gene>
<evidence type="ECO:0000313" key="3">
    <source>
        <dbReference type="Proteomes" id="UP001305647"/>
    </source>
</evidence>
<reference evidence="2" key="1">
    <citation type="journal article" date="2023" name="Mol. Phylogenet. Evol.">
        <title>Genome-scale phylogeny and comparative genomics of the fungal order Sordariales.</title>
        <authorList>
            <person name="Hensen N."/>
            <person name="Bonometti L."/>
            <person name="Westerberg I."/>
            <person name="Brannstrom I.O."/>
            <person name="Guillou S."/>
            <person name="Cros-Aarteil S."/>
            <person name="Calhoun S."/>
            <person name="Haridas S."/>
            <person name="Kuo A."/>
            <person name="Mondo S."/>
            <person name="Pangilinan J."/>
            <person name="Riley R."/>
            <person name="LaButti K."/>
            <person name="Andreopoulos B."/>
            <person name="Lipzen A."/>
            <person name="Chen C."/>
            <person name="Yan M."/>
            <person name="Daum C."/>
            <person name="Ng V."/>
            <person name="Clum A."/>
            <person name="Steindorff A."/>
            <person name="Ohm R.A."/>
            <person name="Martin F."/>
            <person name="Silar P."/>
            <person name="Natvig D.O."/>
            <person name="Lalanne C."/>
            <person name="Gautier V."/>
            <person name="Ament-Velasquez S.L."/>
            <person name="Kruys A."/>
            <person name="Hutchinson M.I."/>
            <person name="Powell A.J."/>
            <person name="Barry K."/>
            <person name="Miller A.N."/>
            <person name="Grigoriev I.V."/>
            <person name="Debuchy R."/>
            <person name="Gladieux P."/>
            <person name="Hiltunen Thoren M."/>
            <person name="Johannesson H."/>
        </authorList>
    </citation>
    <scope>NUCLEOTIDE SEQUENCE</scope>
    <source>
        <strain evidence="2">CBS 757.83</strain>
    </source>
</reference>
<sequence length="335" mass="35708">MESFNDAEKRFVLAEMIKLSQVDVGDLVDFVKSHGIEPDWLRMQLPSGRTMGQCLHAAETMFNTPMPPPPSIPTLKRKSLGDLPDFVASKRQAVASPGEVSPRGPSLSANPQPGPPANIQPHPNGFAPAPPTPAPPPPVPSISASPYNPTPVTRKRGRPPKAVQGATWQVSTYPPISPAPIAPSPVASSAPQPHSPGLQHPPGHQAPFQGPDPKARKKALPEIAPRPTYGGPGSEPPVRSPAKVAAAVGGEYQSRRDETSRREYYQAQGADAPASARDRPTSMYAPILPRPELSPELARPASVGPRRDLREPPPRTSAEPLKNESRPATTEPIKT</sequence>
<feature type="compositionally biased region" description="Basic and acidic residues" evidence="1">
    <location>
        <begin position="253"/>
        <end position="264"/>
    </location>
</feature>
<dbReference type="EMBL" id="MU863653">
    <property type="protein sequence ID" value="KAK4099048.1"/>
    <property type="molecule type" value="Genomic_DNA"/>
</dbReference>
<dbReference type="Proteomes" id="UP001305647">
    <property type="component" value="Unassembled WGS sequence"/>
</dbReference>
<organism evidence="2 3">
    <name type="scientific">Parathielavia hyrcaniae</name>
    <dbReference type="NCBI Taxonomy" id="113614"/>
    <lineage>
        <taxon>Eukaryota</taxon>
        <taxon>Fungi</taxon>
        <taxon>Dikarya</taxon>
        <taxon>Ascomycota</taxon>
        <taxon>Pezizomycotina</taxon>
        <taxon>Sordariomycetes</taxon>
        <taxon>Sordariomycetidae</taxon>
        <taxon>Sordariales</taxon>
        <taxon>Chaetomiaceae</taxon>
        <taxon>Parathielavia</taxon>
    </lineage>
</organism>
<feature type="compositionally biased region" description="Pro residues" evidence="1">
    <location>
        <begin position="128"/>
        <end position="140"/>
    </location>
</feature>
<name>A0AAN6PWE8_9PEZI</name>
<protein>
    <submittedName>
        <fullName evidence="2">Uncharacterized protein</fullName>
    </submittedName>
</protein>
<reference evidence="2" key="2">
    <citation type="submission" date="2023-05" db="EMBL/GenBank/DDBJ databases">
        <authorList>
            <consortium name="Lawrence Berkeley National Laboratory"/>
            <person name="Steindorff A."/>
            <person name="Hensen N."/>
            <person name="Bonometti L."/>
            <person name="Westerberg I."/>
            <person name="Brannstrom I.O."/>
            <person name="Guillou S."/>
            <person name="Cros-Aarteil S."/>
            <person name="Calhoun S."/>
            <person name="Haridas S."/>
            <person name="Kuo A."/>
            <person name="Mondo S."/>
            <person name="Pangilinan J."/>
            <person name="Riley R."/>
            <person name="Labutti K."/>
            <person name="Andreopoulos B."/>
            <person name="Lipzen A."/>
            <person name="Chen C."/>
            <person name="Yanf M."/>
            <person name="Daum C."/>
            <person name="Ng V."/>
            <person name="Clum A."/>
            <person name="Ohm R."/>
            <person name="Martin F."/>
            <person name="Silar P."/>
            <person name="Natvig D."/>
            <person name="Lalanne C."/>
            <person name="Gautier V."/>
            <person name="Ament-Velasquez S.L."/>
            <person name="Kruys A."/>
            <person name="Hutchinson M.I."/>
            <person name="Powell A.J."/>
            <person name="Barry K."/>
            <person name="Miller A.N."/>
            <person name="Grigoriev I.V."/>
            <person name="Debuchy R."/>
            <person name="Gladieux P."/>
            <person name="Thoren M.H."/>
            <person name="Johannesson H."/>
        </authorList>
    </citation>
    <scope>NUCLEOTIDE SEQUENCE</scope>
    <source>
        <strain evidence="2">CBS 757.83</strain>
    </source>
</reference>
<feature type="region of interest" description="Disordered" evidence="1">
    <location>
        <begin position="90"/>
        <end position="335"/>
    </location>
</feature>
<comment type="caution">
    <text evidence="2">The sequence shown here is derived from an EMBL/GenBank/DDBJ whole genome shotgun (WGS) entry which is preliminary data.</text>
</comment>